<accession>A0A6I8M3W8</accession>
<dbReference type="Pfam" id="PF12697">
    <property type="entry name" value="Abhydrolase_6"/>
    <property type="match status" value="1"/>
</dbReference>
<dbReference type="InterPro" id="IPR029058">
    <property type="entry name" value="AB_hydrolase_fold"/>
</dbReference>
<dbReference type="SUPFAM" id="SSF53474">
    <property type="entry name" value="alpha/beta-Hydrolases"/>
    <property type="match status" value="1"/>
</dbReference>
<evidence type="ECO:0000259" key="1">
    <source>
        <dbReference type="Pfam" id="PF12697"/>
    </source>
</evidence>
<dbReference type="PANTHER" id="PTHR43194">
    <property type="entry name" value="HYDROLASE ALPHA/BETA FOLD FAMILY"/>
    <property type="match status" value="1"/>
</dbReference>
<organism evidence="2 3">
    <name type="scientific">Amycolatopsis camponoti</name>
    <dbReference type="NCBI Taxonomy" id="2606593"/>
    <lineage>
        <taxon>Bacteria</taxon>
        <taxon>Bacillati</taxon>
        <taxon>Actinomycetota</taxon>
        <taxon>Actinomycetes</taxon>
        <taxon>Pseudonocardiales</taxon>
        <taxon>Pseudonocardiaceae</taxon>
        <taxon>Amycolatopsis</taxon>
    </lineage>
</organism>
<dbReference type="PANTHER" id="PTHR43194:SF2">
    <property type="entry name" value="PEROXISOMAL MEMBRANE PROTEIN LPX1"/>
    <property type="match status" value="1"/>
</dbReference>
<protein>
    <recommendedName>
        <fullName evidence="1">AB hydrolase-1 domain-containing protein</fullName>
    </recommendedName>
</protein>
<dbReference type="AlphaFoldDB" id="A0A6I8M3W8"/>
<dbReference type="InterPro" id="IPR050228">
    <property type="entry name" value="Carboxylesterase_BioH"/>
</dbReference>
<evidence type="ECO:0000313" key="3">
    <source>
        <dbReference type="Proteomes" id="UP000399805"/>
    </source>
</evidence>
<dbReference type="Gene3D" id="3.40.50.1820">
    <property type="entry name" value="alpha/beta hydrolase"/>
    <property type="match status" value="1"/>
</dbReference>
<dbReference type="InterPro" id="IPR000073">
    <property type="entry name" value="AB_hydrolase_1"/>
</dbReference>
<name>A0A6I8M3W8_9PSEU</name>
<feature type="domain" description="AB hydrolase-1" evidence="1">
    <location>
        <begin position="38"/>
        <end position="255"/>
    </location>
</feature>
<reference evidence="2 3" key="1">
    <citation type="submission" date="2019-09" db="EMBL/GenBank/DDBJ databases">
        <authorList>
            <person name="Leyn A S."/>
        </authorList>
    </citation>
    <scope>NUCLEOTIDE SEQUENCE [LARGE SCALE GENOMIC DNA]</scope>
    <source>
        <strain evidence="2">AA231_1</strain>
    </source>
</reference>
<keyword evidence="3" id="KW-1185">Reference proteome</keyword>
<dbReference type="GO" id="GO:0003824">
    <property type="term" value="F:catalytic activity"/>
    <property type="evidence" value="ECO:0007669"/>
    <property type="project" value="UniProtKB-ARBA"/>
</dbReference>
<sequence>MPVGNDSPPPVTQAHHVHQGVAITRYAVGGSDVRRAPVVLVHGGNEAGWVWERYARFLAEDGWDVVVFDWLHHGRSERLPAAEFLSRSILDVARHELPAGIETLGPNRPAPILVGHSMGALAVLAFAAAAPVRAVALLAPTCPAHVHAEPLVVPVDSGVPFPPPPLDMAREMFFTGLGEAEAAQCYARLEPESPRAVLEATRGMLRPDLDAVTVPGLVLAAELDRLTSPVVARRLAALLSAEYAVVPAVGHCGLLLAEDGWRVGAQLLRTFVRAHGETPTAT</sequence>
<gene>
    <name evidence="2" type="ORF">AA23TX_07648</name>
</gene>
<proteinExistence type="predicted"/>
<dbReference type="RefSeq" id="WP_196425755.1">
    <property type="nucleotide sequence ID" value="NZ_CABVGP010000003.1"/>
</dbReference>
<evidence type="ECO:0000313" key="2">
    <source>
        <dbReference type="EMBL" id="VVJ22731.1"/>
    </source>
</evidence>
<dbReference type="EMBL" id="CABVGP010000003">
    <property type="protein sequence ID" value="VVJ22731.1"/>
    <property type="molecule type" value="Genomic_DNA"/>
</dbReference>
<dbReference type="Proteomes" id="UP000399805">
    <property type="component" value="Unassembled WGS sequence"/>
</dbReference>